<feature type="active site" evidence="8">
    <location>
        <position position="68"/>
    </location>
</feature>
<evidence type="ECO:0000313" key="12">
    <source>
        <dbReference type="EMBL" id="SIM66279.1"/>
    </source>
</evidence>
<dbReference type="EC" id="6.3.5.3" evidence="8"/>
<dbReference type="Gene3D" id="3.90.650.10">
    <property type="entry name" value="PurM-like C-terminal domain"/>
    <property type="match status" value="2"/>
</dbReference>
<evidence type="ECO:0000256" key="7">
    <source>
        <dbReference type="ARBA" id="ARBA00022842"/>
    </source>
</evidence>
<comment type="function">
    <text evidence="8">Part of the phosphoribosylformylglycinamidine synthase complex involved in the purines biosynthetic pathway. Catalyzes the ATP-dependent conversion of formylglycinamide ribonucleotide (FGAR) and glutamine to yield formylglycinamidine ribonucleotide (FGAM) and glutamate. The FGAM synthase complex is composed of three subunits. PurQ produces an ammonia molecule by converting glutamine to glutamate. PurL transfers the ammonia molecule to FGAR to form FGAM in an ATP-dependent manner. PurS interacts with PurQ and PurL and is thought to assist in the transfer of the ammonia molecule from PurQ to PurL.</text>
</comment>
<feature type="binding site" evidence="8">
    <location>
        <position position="568"/>
    </location>
    <ligand>
        <name>substrate</name>
    </ligand>
</feature>
<gene>
    <name evidence="8" type="primary">purL</name>
    <name evidence="12" type="ORF">CSP5_1179</name>
</gene>
<dbReference type="GO" id="GO:0000287">
    <property type="term" value="F:magnesium ion binding"/>
    <property type="evidence" value="ECO:0007669"/>
    <property type="project" value="UniProtKB-UniRule"/>
</dbReference>
<evidence type="ECO:0000259" key="10">
    <source>
        <dbReference type="Pfam" id="PF02769"/>
    </source>
</evidence>
<dbReference type="InterPro" id="IPR010074">
    <property type="entry name" value="PRibForGlyAmidine_synth_PurL"/>
</dbReference>
<name>A0A1N5V103_9ARCH</name>
<evidence type="ECO:0000259" key="9">
    <source>
        <dbReference type="Pfam" id="PF00586"/>
    </source>
</evidence>
<dbReference type="Pfam" id="PF02769">
    <property type="entry name" value="AIRS_C"/>
    <property type="match status" value="2"/>
</dbReference>
<dbReference type="GO" id="GO:0005524">
    <property type="term" value="F:ATP binding"/>
    <property type="evidence" value="ECO:0007669"/>
    <property type="project" value="UniProtKB-UniRule"/>
</dbReference>
<feature type="domain" description="PurM-like N-terminal" evidence="9">
    <location>
        <begin position="96"/>
        <end position="216"/>
    </location>
</feature>
<dbReference type="PANTHER" id="PTHR43555">
    <property type="entry name" value="PHOSPHORIBOSYLFORMYLGLYCINAMIDINE SYNTHASE SUBUNIT PURL"/>
    <property type="match status" value="1"/>
</dbReference>
<dbReference type="Pfam" id="PF18072">
    <property type="entry name" value="FGAR-AT_linker"/>
    <property type="match status" value="1"/>
</dbReference>
<feature type="binding site" evidence="8">
    <location>
        <position position="71"/>
    </location>
    <ligand>
        <name>ATP</name>
        <dbReference type="ChEBI" id="CHEBI:30616"/>
    </ligand>
</feature>
<keyword evidence="6 8" id="KW-0067">ATP-binding</keyword>
<dbReference type="GeneID" id="41588438"/>
<dbReference type="InterPro" id="IPR041609">
    <property type="entry name" value="PurL_linker"/>
</dbReference>
<dbReference type="SUPFAM" id="SSF55326">
    <property type="entry name" value="PurM N-terminal domain-like"/>
    <property type="match status" value="2"/>
</dbReference>
<feature type="domain" description="PurM-like N-terminal" evidence="9">
    <location>
        <begin position="472"/>
        <end position="589"/>
    </location>
</feature>
<dbReference type="GO" id="GO:0004642">
    <property type="term" value="F:phosphoribosylformylglycinamidine synthase activity"/>
    <property type="evidence" value="ECO:0007669"/>
    <property type="project" value="UniProtKB-UniRule"/>
</dbReference>
<comment type="subunit">
    <text evidence="8">Monomer. Part of the FGAM synthase complex composed of 1 PurL, 1 PurQ and 2 PurS subunits.</text>
</comment>
<comment type="pathway">
    <text evidence="8">Purine metabolism; IMP biosynthesis via de novo pathway; 5-amino-1-(5-phospho-D-ribosyl)imidazole from N(2)-formyl-N(1)-(5-phospho-D-ribosyl)glycinamide: step 1/2.</text>
</comment>
<dbReference type="Pfam" id="PF00586">
    <property type="entry name" value="AIRS"/>
    <property type="match status" value="2"/>
</dbReference>
<dbReference type="AlphaFoldDB" id="A0A1N5V103"/>
<protein>
    <recommendedName>
        <fullName evidence="8">Phosphoribosylformylglycinamidine synthase subunit PurL</fullName>
        <shortName evidence="8">FGAM synthase</shortName>
        <ecNumber evidence="8">6.3.5.3</ecNumber>
    </recommendedName>
    <alternativeName>
        <fullName evidence="8">Formylglycinamide ribonucleotide amidotransferase subunit II</fullName>
        <shortName evidence="8">FGAR amidotransferase II</shortName>
        <shortName evidence="8">FGAR-AT II</shortName>
    </alternativeName>
    <alternativeName>
        <fullName evidence="8">Glutamine amidotransferase PurL</fullName>
    </alternativeName>
    <alternativeName>
        <fullName evidence="8">Phosphoribosylformylglycinamidine synthase subunit II</fullName>
    </alternativeName>
</protein>
<comment type="subcellular location">
    <subcellularLocation>
        <location evidence="8">Cytoplasm</location>
    </subcellularLocation>
</comment>
<dbReference type="InterPro" id="IPR010918">
    <property type="entry name" value="PurM-like_C_dom"/>
</dbReference>
<keyword evidence="1 8" id="KW-0963">Cytoplasm</keyword>
<dbReference type="EMBL" id="LT671858">
    <property type="protein sequence ID" value="SIM66279.1"/>
    <property type="molecule type" value="Genomic_DNA"/>
</dbReference>
<dbReference type="CDD" id="cd02203">
    <property type="entry name" value="PurL_repeat1"/>
    <property type="match status" value="1"/>
</dbReference>
<feature type="binding site" evidence="8">
    <location>
        <begin position="115"/>
        <end position="118"/>
    </location>
    <ligand>
        <name>substrate</name>
    </ligand>
</feature>
<comment type="caution">
    <text evidence="8">Lacks conserved residue(s) required for the propagation of feature annotation.</text>
</comment>
<dbReference type="SUPFAM" id="SSF56042">
    <property type="entry name" value="PurM C-terminal domain-like"/>
    <property type="match status" value="2"/>
</dbReference>
<feature type="binding site" evidence="8">
    <location>
        <position position="565"/>
    </location>
    <ligand>
        <name>ATP</name>
        <dbReference type="ChEBI" id="CHEBI:30616"/>
    </ligand>
</feature>
<feature type="binding site" evidence="8">
    <location>
        <position position="138"/>
    </location>
    <ligand>
        <name>Mg(2+)</name>
        <dbReference type="ChEBI" id="CHEBI:18420"/>
        <label>2</label>
    </ligand>
</feature>
<feature type="binding site" evidence="8">
    <location>
        <position position="112"/>
    </location>
    <ligand>
        <name>ATP</name>
        <dbReference type="ChEBI" id="CHEBI:30616"/>
    </ligand>
</feature>
<feature type="binding site" evidence="8">
    <location>
        <position position="295"/>
    </location>
    <ligand>
        <name>Mg(2+)</name>
        <dbReference type="ChEBI" id="CHEBI:18420"/>
        <label>2</label>
    </ligand>
</feature>
<sequence length="770" mass="84881">MNSGPETPLYGAIPIGNFDNDSLMELSSKMGLGLDIEEMIRLKNYFLYMGRDPTETELQAMGQAWSEHCCYKSSKIYLKKYLSNLRTPYTVLAMEDDAGVVNVKDDLDYVVKMESHNHPSAVEPYGGAATGVGGILRDILCMGSQPIGVIDSLYLGNGKGVIPEGYLNTHFTVNHIISGIRDYGNRVGIPTVAGSLYFGKQFEGIPLVNVGCVGVIKEKNISRSRVSSTHDILILVGGKTGRDGIHGVNFASRNLEKDDRESRKAVQLGNPIVKEPLIKAILEANDKGLISGMKDLGGGGLSSAAGEMCLAGGAGGEIHLDKVLTKEQGMLPWEIWISESQERMLLAVQQESIDEISGIFERWDLPFSIIGRSVPGKRMKLFYQENLVMDLSLNFLTSGPLYSKPYFNSKHETRSTVYLKDPNNLEDEIIEVIKDFNNSGKFPVIRQYDHTVRGNTVQKPFVGLPNKETHSDSSVLRMDDHSSYGLSLSSGSSVNATQIDPYNGTIWTLAKRFRNLLCSGTDPHSVIDSLNFGNPNDMTVMMQFKNSLEAIRDFCKFFSLPVVAGNVSLYNHIGKNNIPPTPNILMIGITDNYSEIFSPDFKEEGSTLYLLGSSGYSLAGSQYSIMRDEQTGSLEPMDLEELASFRRLIIKHKSSAMINSIHDISTGGLIISLLEMSFGSEKGFKVDISSISPVRVLNKLFSESGNRFIFEVARGKEAEFEEAFKGVMTRKIGIVEGKEAIVVNDEQIILHKSIESLRTIWETGLETIVG</sequence>
<feature type="binding site" evidence="8">
    <location>
        <begin position="339"/>
        <end position="341"/>
    </location>
    <ligand>
        <name>substrate</name>
    </ligand>
</feature>
<dbReference type="InterPro" id="IPR036921">
    <property type="entry name" value="PurM-like_N_sf"/>
</dbReference>
<dbReference type="Gene3D" id="3.30.1330.10">
    <property type="entry name" value="PurM-like, N-terminal domain"/>
    <property type="match status" value="2"/>
</dbReference>
<dbReference type="Proteomes" id="UP000195607">
    <property type="component" value="Chromosome I"/>
</dbReference>
<keyword evidence="7 8" id="KW-0460">Magnesium</keyword>
<dbReference type="NCBIfam" id="TIGR01736">
    <property type="entry name" value="FGAM_synth_II"/>
    <property type="match status" value="1"/>
</dbReference>
<organism evidence="12 13">
    <name type="scientific">Cuniculiplasma divulgatum</name>
    <dbReference type="NCBI Taxonomy" id="1673428"/>
    <lineage>
        <taxon>Archaea</taxon>
        <taxon>Methanobacteriati</taxon>
        <taxon>Thermoplasmatota</taxon>
        <taxon>Thermoplasmata</taxon>
        <taxon>Thermoplasmatales</taxon>
        <taxon>Cuniculiplasmataceae</taxon>
        <taxon>Cuniculiplasma</taxon>
    </lineage>
</organism>
<evidence type="ECO:0000256" key="5">
    <source>
        <dbReference type="ARBA" id="ARBA00022755"/>
    </source>
</evidence>
<dbReference type="CDD" id="cd02204">
    <property type="entry name" value="PurL_repeat2"/>
    <property type="match status" value="1"/>
</dbReference>
<proteinExistence type="inferred from homology"/>
<evidence type="ECO:0000256" key="8">
    <source>
        <dbReference type="HAMAP-Rule" id="MF_00420"/>
    </source>
</evidence>
<dbReference type="PANTHER" id="PTHR43555:SF1">
    <property type="entry name" value="PHOSPHORIBOSYLFORMYLGLYCINAMIDINE SYNTHASE SUBUNIT PURL"/>
    <property type="match status" value="1"/>
</dbReference>
<reference evidence="12 13" key="1">
    <citation type="submission" date="2016-04" db="EMBL/GenBank/DDBJ databases">
        <authorList>
            <person name="Evans L.H."/>
            <person name="Alamgir A."/>
            <person name="Owens N."/>
            <person name="Weber N.D."/>
            <person name="Virtaneva K."/>
            <person name="Barbian K."/>
            <person name="Babar A."/>
            <person name="Rosenke K."/>
        </authorList>
    </citation>
    <scope>NUCLEOTIDE SEQUENCE [LARGE SCALE GENOMIC DNA]</scope>
    <source>
        <strain evidence="13">S5(T) (JCM 30642 \VKM B-2941)</strain>
    </source>
</reference>
<keyword evidence="4 8" id="KW-0547">Nucleotide-binding</keyword>
<evidence type="ECO:0000256" key="1">
    <source>
        <dbReference type="ARBA" id="ARBA00022490"/>
    </source>
</evidence>
<dbReference type="InterPro" id="IPR016188">
    <property type="entry name" value="PurM-like_N"/>
</dbReference>
<evidence type="ECO:0000256" key="4">
    <source>
        <dbReference type="ARBA" id="ARBA00022741"/>
    </source>
</evidence>
<dbReference type="GO" id="GO:0005737">
    <property type="term" value="C:cytoplasm"/>
    <property type="evidence" value="ECO:0007669"/>
    <property type="project" value="UniProtKB-SubCell"/>
</dbReference>
<dbReference type="HAMAP" id="MF_00420">
    <property type="entry name" value="PurL_2"/>
    <property type="match status" value="1"/>
</dbReference>
<dbReference type="GO" id="GO:0006189">
    <property type="term" value="P:'de novo' IMP biosynthetic process"/>
    <property type="evidence" value="ECO:0007669"/>
    <property type="project" value="UniProtKB-UniRule"/>
</dbReference>
<feature type="binding site" evidence="8">
    <location>
        <position position="114"/>
    </location>
    <ligand>
        <name>Mg(2+)</name>
        <dbReference type="ChEBI" id="CHEBI:18420"/>
        <label>1</label>
    </ligand>
</feature>
<feature type="binding site" evidence="8">
    <location>
        <position position="137"/>
    </location>
    <ligand>
        <name>substrate</name>
    </ligand>
</feature>
<evidence type="ECO:0000256" key="3">
    <source>
        <dbReference type="ARBA" id="ARBA00022723"/>
    </source>
</evidence>
<accession>A0A1N5V103</accession>
<dbReference type="NCBIfam" id="NF002290">
    <property type="entry name" value="PRK01213.1"/>
    <property type="match status" value="1"/>
</dbReference>
<dbReference type="RefSeq" id="WP_241869799.1">
    <property type="nucleotide sequence ID" value="NZ_LT671858.1"/>
</dbReference>
<keyword evidence="3 8" id="KW-0479">Metal-binding</keyword>
<feature type="binding site" evidence="8">
    <location>
        <position position="566"/>
    </location>
    <ligand>
        <name>Mg(2+)</name>
        <dbReference type="ChEBI" id="CHEBI:18420"/>
        <label>1</label>
    </ligand>
</feature>
<keyword evidence="2 8" id="KW-0436">Ligase</keyword>
<comment type="catalytic activity">
    <reaction evidence="8">
        <text>N(2)-formyl-N(1)-(5-phospho-beta-D-ribosyl)glycinamide + L-glutamine + ATP + H2O = 2-formamido-N(1)-(5-O-phospho-beta-D-ribosyl)acetamidine + L-glutamate + ADP + phosphate + H(+)</text>
        <dbReference type="Rhea" id="RHEA:17129"/>
        <dbReference type="ChEBI" id="CHEBI:15377"/>
        <dbReference type="ChEBI" id="CHEBI:15378"/>
        <dbReference type="ChEBI" id="CHEBI:29985"/>
        <dbReference type="ChEBI" id="CHEBI:30616"/>
        <dbReference type="ChEBI" id="CHEBI:43474"/>
        <dbReference type="ChEBI" id="CHEBI:58359"/>
        <dbReference type="ChEBI" id="CHEBI:147286"/>
        <dbReference type="ChEBI" id="CHEBI:147287"/>
        <dbReference type="ChEBI" id="CHEBI:456216"/>
        <dbReference type="EC" id="6.3.5.3"/>
    </reaction>
</comment>
<dbReference type="PIRSF" id="PIRSF001587">
    <property type="entry name" value="FGAM_synthase_II"/>
    <property type="match status" value="1"/>
</dbReference>
<feature type="domain" description="PurM-like C-terminal" evidence="10">
    <location>
        <begin position="231"/>
        <end position="383"/>
    </location>
</feature>
<evidence type="ECO:0000256" key="6">
    <source>
        <dbReference type="ARBA" id="ARBA00022840"/>
    </source>
</evidence>
<feature type="active site" description="Proton acceptor" evidence="8">
    <location>
        <position position="116"/>
    </location>
</feature>
<feature type="domain" description="PurM-like C-terminal" evidence="10">
    <location>
        <begin position="603"/>
        <end position="743"/>
    </location>
</feature>
<dbReference type="Gene3D" id="1.10.8.750">
    <property type="entry name" value="Phosphoribosylformylglycinamidine synthase, linker domain"/>
    <property type="match status" value="1"/>
</dbReference>
<dbReference type="InterPro" id="IPR036676">
    <property type="entry name" value="PurM-like_C_sf"/>
</dbReference>
<evidence type="ECO:0000256" key="2">
    <source>
        <dbReference type="ARBA" id="ARBA00022598"/>
    </source>
</evidence>
<evidence type="ECO:0000313" key="13">
    <source>
        <dbReference type="Proteomes" id="UP000195607"/>
    </source>
</evidence>
<feature type="binding site" evidence="8">
    <location>
        <position position="528"/>
    </location>
    <ligand>
        <name>ATP</name>
        <dbReference type="ChEBI" id="CHEBI:30616"/>
    </ligand>
</feature>
<evidence type="ECO:0000259" key="11">
    <source>
        <dbReference type="Pfam" id="PF18072"/>
    </source>
</evidence>
<dbReference type="UniPathway" id="UPA00074">
    <property type="reaction ID" value="UER00128"/>
</dbReference>
<keyword evidence="5 8" id="KW-0658">Purine biosynthesis</keyword>
<comment type="similarity">
    <text evidence="8">Belongs to the FGAMS family.</text>
</comment>
<feature type="domain" description="Phosphoribosylformylglycinamidine synthase linker" evidence="11">
    <location>
        <begin position="23"/>
        <end position="72"/>
    </location>
</feature>
<feature type="binding site" evidence="8">
    <location>
        <position position="267"/>
    </location>
    <ligand>
        <name>substrate</name>
    </ligand>
</feature>